<comment type="caution">
    <text evidence="2">The sequence shown here is derived from an EMBL/GenBank/DDBJ whole genome shotgun (WGS) entry which is preliminary data.</text>
</comment>
<keyword evidence="3" id="KW-1185">Reference proteome</keyword>
<gene>
    <name evidence="2" type="ORF">D9619_009179</name>
</gene>
<accession>A0A8H5BV00</accession>
<evidence type="ECO:0000313" key="3">
    <source>
        <dbReference type="Proteomes" id="UP000567179"/>
    </source>
</evidence>
<proteinExistence type="predicted"/>
<name>A0A8H5BV00_9AGAR</name>
<evidence type="ECO:0000256" key="1">
    <source>
        <dbReference type="SAM" id="MobiDB-lite"/>
    </source>
</evidence>
<protein>
    <submittedName>
        <fullName evidence="2">Uncharacterized protein</fullName>
    </submittedName>
</protein>
<sequence>MSSNSRVLRSNSQTSPHKPISTANTISASNTITTLSTLTDLSTATCESMENGHNSQTPLPLDDEWAANLRRVVFVPSEAPAIAKNLDSRRHLNRSPAHIMLFPRTQEDALAMGIRMKYNNNARVPTAKHRLWIWTSILRLSQRNLWRGVRARKLPPTQLPPNISQRPTIDFERMRE</sequence>
<feature type="region of interest" description="Disordered" evidence="1">
    <location>
        <begin position="156"/>
        <end position="176"/>
    </location>
</feature>
<organism evidence="2 3">
    <name type="scientific">Psilocybe cf. subviscida</name>
    <dbReference type="NCBI Taxonomy" id="2480587"/>
    <lineage>
        <taxon>Eukaryota</taxon>
        <taxon>Fungi</taxon>
        <taxon>Dikarya</taxon>
        <taxon>Basidiomycota</taxon>
        <taxon>Agaricomycotina</taxon>
        <taxon>Agaricomycetes</taxon>
        <taxon>Agaricomycetidae</taxon>
        <taxon>Agaricales</taxon>
        <taxon>Agaricineae</taxon>
        <taxon>Strophariaceae</taxon>
        <taxon>Psilocybe</taxon>
    </lineage>
</organism>
<dbReference type="EMBL" id="JAACJJ010000002">
    <property type="protein sequence ID" value="KAF5329739.1"/>
    <property type="molecule type" value="Genomic_DNA"/>
</dbReference>
<dbReference type="AlphaFoldDB" id="A0A8H5BV00"/>
<feature type="region of interest" description="Disordered" evidence="1">
    <location>
        <begin position="1"/>
        <end position="25"/>
    </location>
</feature>
<reference evidence="2 3" key="1">
    <citation type="journal article" date="2020" name="ISME J.">
        <title>Uncovering the hidden diversity of litter-decomposition mechanisms in mushroom-forming fungi.</title>
        <authorList>
            <person name="Floudas D."/>
            <person name="Bentzer J."/>
            <person name="Ahren D."/>
            <person name="Johansson T."/>
            <person name="Persson P."/>
            <person name="Tunlid A."/>
        </authorList>
    </citation>
    <scope>NUCLEOTIDE SEQUENCE [LARGE SCALE GENOMIC DNA]</scope>
    <source>
        <strain evidence="2 3">CBS 101986</strain>
    </source>
</reference>
<feature type="compositionally biased region" description="Polar residues" evidence="1">
    <location>
        <begin position="1"/>
        <end position="16"/>
    </location>
</feature>
<dbReference type="Proteomes" id="UP000567179">
    <property type="component" value="Unassembled WGS sequence"/>
</dbReference>
<evidence type="ECO:0000313" key="2">
    <source>
        <dbReference type="EMBL" id="KAF5329739.1"/>
    </source>
</evidence>